<sequence>MNVLAIGAHPDDIEIGAGGAIALHRMRGDAVTFLLLTSGSEIADSERRKQEATAAADVLGVEDVRFLGFQDTQVPYGSEAVKRIESHVQETEPDRIYIHTEEDTHQDHRKSSLGAIAATRNSNEVLAYESPSTRSSFAPQYFVPFTESVLEKKIEAIETHESQSTKQYLEADAMRGLARFRGQQASSKYAESFQVIRIVDKLDESVELPQFQESRVERH</sequence>
<reference evidence="1 2" key="1">
    <citation type="submission" date="2021-03" db="EMBL/GenBank/DDBJ databases">
        <title>Haloterrigena longa sp. nov. and Haloterrigena limicola sp. nov., extremely halophilic archaea isolated from a salt lake.</title>
        <authorList>
            <person name="Henglin C."/>
        </authorList>
    </citation>
    <scope>NUCLEOTIDE SEQUENCE [LARGE SCALE GENOMIC DNA]</scope>
    <source>
        <strain evidence="1 2">KZCA68</strain>
    </source>
</reference>
<dbReference type="GeneID" id="63186324"/>
<dbReference type="InterPro" id="IPR003737">
    <property type="entry name" value="GlcNAc_PI_deacetylase-related"/>
</dbReference>
<evidence type="ECO:0000313" key="1">
    <source>
        <dbReference type="EMBL" id="QSX00030.1"/>
    </source>
</evidence>
<organism evidence="1 2">
    <name type="scientific">Haloterrigena alkaliphila</name>
    <dbReference type="NCBI Taxonomy" id="2816475"/>
    <lineage>
        <taxon>Archaea</taxon>
        <taxon>Methanobacteriati</taxon>
        <taxon>Methanobacteriota</taxon>
        <taxon>Stenosarchaea group</taxon>
        <taxon>Halobacteria</taxon>
        <taxon>Halobacteriales</taxon>
        <taxon>Natrialbaceae</taxon>
        <taxon>Haloterrigena</taxon>
    </lineage>
</organism>
<dbReference type="RefSeq" id="WP_207289686.1">
    <property type="nucleotide sequence ID" value="NZ_CP071462.1"/>
</dbReference>
<dbReference type="PANTHER" id="PTHR12993:SF30">
    <property type="entry name" value="N-ACETYL-ALPHA-D-GLUCOSAMINYL L-MALATE DEACETYLASE 1"/>
    <property type="match status" value="1"/>
</dbReference>
<dbReference type="Proteomes" id="UP000663203">
    <property type="component" value="Chromosome"/>
</dbReference>
<proteinExistence type="predicted"/>
<dbReference type="PANTHER" id="PTHR12993">
    <property type="entry name" value="N-ACETYLGLUCOSAMINYL-PHOSPHATIDYLINOSITOL DE-N-ACETYLASE-RELATED"/>
    <property type="match status" value="1"/>
</dbReference>
<dbReference type="InterPro" id="IPR024078">
    <property type="entry name" value="LmbE-like_dom_sf"/>
</dbReference>
<dbReference type="GO" id="GO:0016811">
    <property type="term" value="F:hydrolase activity, acting on carbon-nitrogen (but not peptide) bonds, in linear amides"/>
    <property type="evidence" value="ECO:0007669"/>
    <property type="project" value="TreeGrafter"/>
</dbReference>
<dbReference type="Gene3D" id="3.40.50.10320">
    <property type="entry name" value="LmbE-like"/>
    <property type="match status" value="1"/>
</dbReference>
<evidence type="ECO:0000313" key="2">
    <source>
        <dbReference type="Proteomes" id="UP000663203"/>
    </source>
</evidence>
<name>A0A8A2VDB6_9EURY</name>
<gene>
    <name evidence="1" type="ORF">J0X25_03425</name>
</gene>
<dbReference type="Pfam" id="PF02585">
    <property type="entry name" value="PIG-L"/>
    <property type="match status" value="1"/>
</dbReference>
<protein>
    <submittedName>
        <fullName evidence="1">PIG-L family deacetylase</fullName>
    </submittedName>
</protein>
<dbReference type="EMBL" id="CP071462">
    <property type="protein sequence ID" value="QSX00030.1"/>
    <property type="molecule type" value="Genomic_DNA"/>
</dbReference>
<dbReference type="SUPFAM" id="SSF102588">
    <property type="entry name" value="LmbE-like"/>
    <property type="match status" value="1"/>
</dbReference>
<dbReference type="AlphaFoldDB" id="A0A8A2VDB6"/>
<keyword evidence="2" id="KW-1185">Reference proteome</keyword>
<dbReference type="KEGG" id="hakz:J0X25_03425"/>
<accession>A0A8A2VDB6</accession>